<name>A0A5J4VK64_9EUKA</name>
<dbReference type="EMBL" id="SNRW01006556">
    <property type="protein sequence ID" value="KAA6382854.1"/>
    <property type="molecule type" value="Genomic_DNA"/>
</dbReference>
<evidence type="ECO:0000313" key="2">
    <source>
        <dbReference type="EMBL" id="KAA6382854.1"/>
    </source>
</evidence>
<proteinExistence type="predicted"/>
<feature type="compositionally biased region" description="Basic and acidic residues" evidence="1">
    <location>
        <begin position="32"/>
        <end position="42"/>
    </location>
</feature>
<accession>A0A5J4VK64</accession>
<feature type="region of interest" description="Disordered" evidence="1">
    <location>
        <begin position="25"/>
        <end position="49"/>
    </location>
</feature>
<sequence>MFIKDIDRVVGGYLRKKCNQKLFNRTSNNFSRDQKKHNESCKGPDQQKNPKLDQLALQFMPYLKSNKTIQKLFAAGQTKQFPKDQEQGVSYILQPTKNYKCIEAETVEEQNQDYEQIYTQLKPLSIVIGTQINNKIQSKYIDIRTQDFMNKFIEQMWKLANEVNEANLAFEPIVKLNNEYEQQKHQQKIHQVAIFGFNSKNNDYLGQTTQQKQVTIRHVDYQFELVFKDVLTFIPPTTFDNFGHQYGNGTKLTKGKFPHRFFNTTNVNQFLSSTESFEHNDFYNSINRKNNSDKYYQEYVEDFVSLDINDLDFNLLQPSAFCGIYNKNNPYTGGKMYMAVRVTKHIKIREANDQDYRDTKRKDMMNIINSEDRFSEEKGQLFIASVQGHIDKNHINEHINFPPIRRKHTYKTDEKTVAKKVVQGVSRIHRIQERQCVKVLIYYCKKVSKNIDSLPQVYFQEFDLNI</sequence>
<dbReference type="Proteomes" id="UP000324800">
    <property type="component" value="Unassembled WGS sequence"/>
</dbReference>
<gene>
    <name evidence="2" type="ORF">EZS28_021620</name>
</gene>
<reference evidence="2 3" key="1">
    <citation type="submission" date="2019-03" db="EMBL/GenBank/DDBJ databases">
        <title>Single cell metagenomics reveals metabolic interactions within the superorganism composed of flagellate Streblomastix strix and complex community of Bacteroidetes bacteria on its surface.</title>
        <authorList>
            <person name="Treitli S.C."/>
            <person name="Kolisko M."/>
            <person name="Husnik F."/>
            <person name="Keeling P."/>
            <person name="Hampl V."/>
        </authorList>
    </citation>
    <scope>NUCLEOTIDE SEQUENCE [LARGE SCALE GENOMIC DNA]</scope>
    <source>
        <strain evidence="2">ST1C</strain>
    </source>
</reference>
<protein>
    <submittedName>
        <fullName evidence="2">Uncharacterized protein</fullName>
    </submittedName>
</protein>
<comment type="caution">
    <text evidence="2">The sequence shown here is derived from an EMBL/GenBank/DDBJ whole genome shotgun (WGS) entry which is preliminary data.</text>
</comment>
<evidence type="ECO:0000313" key="3">
    <source>
        <dbReference type="Proteomes" id="UP000324800"/>
    </source>
</evidence>
<evidence type="ECO:0000256" key="1">
    <source>
        <dbReference type="SAM" id="MobiDB-lite"/>
    </source>
</evidence>
<organism evidence="2 3">
    <name type="scientific">Streblomastix strix</name>
    <dbReference type="NCBI Taxonomy" id="222440"/>
    <lineage>
        <taxon>Eukaryota</taxon>
        <taxon>Metamonada</taxon>
        <taxon>Preaxostyla</taxon>
        <taxon>Oxymonadida</taxon>
        <taxon>Streblomastigidae</taxon>
        <taxon>Streblomastix</taxon>
    </lineage>
</organism>
<dbReference type="AlphaFoldDB" id="A0A5J4VK64"/>